<dbReference type="STRING" id="1855912.LuPra_05027"/>
<dbReference type="EMBL" id="CP015136">
    <property type="protein sequence ID" value="AMY11765.1"/>
    <property type="molecule type" value="Genomic_DNA"/>
</dbReference>
<dbReference type="AlphaFoldDB" id="A0A143PSZ8"/>
<evidence type="ECO:0000256" key="1">
    <source>
        <dbReference type="ARBA" id="ARBA00006739"/>
    </source>
</evidence>
<sequence>MLLHVWDNESTAGSRALLDTLTSPGEQTCSEANVGFSAGHNALIRRATSQYYLCLNPDAVLSEGYIRTLVDALESNHAAGSATGRLLRLDDDAVLDSTGIVMTPDQRHLDRGAGELADGRFLSGPEEIFGTSGAVALYRRAMLEDIAFRGEYFDQAFFAYREDADLAWRAQWRGWSSLYVPAALAWHRRRVTPERRSALPADINRYSVRNRFLLRLKNQSMGLAWRYAWPGFKRDAQVVGYVLLREWSSIPGLLDVGRLLPRMLAWRKHVLGTRRRQSAELAPWFRRAGG</sequence>
<keyword evidence="3 4" id="KW-0808">Transferase</keyword>
<comment type="similarity">
    <text evidence="1">Belongs to the glycosyltransferase 2 family.</text>
</comment>
<dbReference type="EC" id="2.4.1.-" evidence="4"/>
<dbReference type="InterPro" id="IPR029044">
    <property type="entry name" value="Nucleotide-diphossugar_trans"/>
</dbReference>
<proteinExistence type="inferred from homology"/>
<evidence type="ECO:0000313" key="5">
    <source>
        <dbReference type="Proteomes" id="UP000076079"/>
    </source>
</evidence>
<dbReference type="Proteomes" id="UP000076079">
    <property type="component" value="Chromosome"/>
</dbReference>
<gene>
    <name evidence="4" type="primary">pgaC_2</name>
    <name evidence="4" type="ORF">LuPra_05027</name>
</gene>
<protein>
    <submittedName>
        <fullName evidence="4">Poly-beta-1,6-N-acetyl-D-glucosamine synthase</fullName>
        <ecNumber evidence="4">2.4.1.-</ecNumber>
    </submittedName>
</protein>
<evidence type="ECO:0000256" key="2">
    <source>
        <dbReference type="ARBA" id="ARBA00022676"/>
    </source>
</evidence>
<dbReference type="Gene3D" id="3.90.550.10">
    <property type="entry name" value="Spore Coat Polysaccharide Biosynthesis Protein SpsA, Chain A"/>
    <property type="match status" value="1"/>
</dbReference>
<reference evidence="5" key="2">
    <citation type="submission" date="2016-04" db="EMBL/GenBank/DDBJ databases">
        <title>First Complete Genome Sequence of a Subdivision 6 Acidobacterium.</title>
        <authorList>
            <person name="Huang S."/>
            <person name="Vieira S."/>
            <person name="Bunk B."/>
            <person name="Riedel T."/>
            <person name="Sproeer C."/>
            <person name="Overmann J."/>
        </authorList>
    </citation>
    <scope>NUCLEOTIDE SEQUENCE [LARGE SCALE GENOMIC DNA]</scope>
    <source>
        <strain evidence="5">DSM 100886 HEG_-6_39</strain>
    </source>
</reference>
<accession>A0A143PSZ8</accession>
<dbReference type="PATRIC" id="fig|1813736.3.peg.5283"/>
<dbReference type="PANTHER" id="PTHR43179">
    <property type="entry name" value="RHAMNOSYLTRANSFERASE WBBL"/>
    <property type="match status" value="1"/>
</dbReference>
<name>A0A143PSZ8_LUTPR</name>
<keyword evidence="2 4" id="KW-0328">Glycosyltransferase</keyword>
<reference evidence="4 5" key="1">
    <citation type="journal article" date="2016" name="Genome Announc.">
        <title>First Complete Genome Sequence of a Subdivision 6 Acidobacterium Strain.</title>
        <authorList>
            <person name="Huang S."/>
            <person name="Vieira S."/>
            <person name="Bunk B."/>
            <person name="Riedel T."/>
            <person name="Sproer C."/>
            <person name="Overmann J."/>
        </authorList>
    </citation>
    <scope>NUCLEOTIDE SEQUENCE [LARGE SCALE GENOMIC DNA]</scope>
    <source>
        <strain evidence="5">DSM 100886 HEG_-6_39</strain>
    </source>
</reference>
<dbReference type="PANTHER" id="PTHR43179:SF12">
    <property type="entry name" value="GALACTOFURANOSYLTRANSFERASE GLFT2"/>
    <property type="match status" value="1"/>
</dbReference>
<evidence type="ECO:0000256" key="3">
    <source>
        <dbReference type="ARBA" id="ARBA00022679"/>
    </source>
</evidence>
<dbReference type="SUPFAM" id="SSF53448">
    <property type="entry name" value="Nucleotide-diphospho-sugar transferases"/>
    <property type="match status" value="1"/>
</dbReference>
<evidence type="ECO:0000313" key="4">
    <source>
        <dbReference type="EMBL" id="AMY11765.1"/>
    </source>
</evidence>
<dbReference type="GO" id="GO:0016757">
    <property type="term" value="F:glycosyltransferase activity"/>
    <property type="evidence" value="ECO:0007669"/>
    <property type="project" value="UniProtKB-KW"/>
</dbReference>
<dbReference type="KEGG" id="abac:LuPra_05027"/>
<organism evidence="4 5">
    <name type="scientific">Luteitalea pratensis</name>
    <dbReference type="NCBI Taxonomy" id="1855912"/>
    <lineage>
        <taxon>Bacteria</taxon>
        <taxon>Pseudomonadati</taxon>
        <taxon>Acidobacteriota</taxon>
        <taxon>Vicinamibacteria</taxon>
        <taxon>Vicinamibacterales</taxon>
        <taxon>Vicinamibacteraceae</taxon>
        <taxon>Luteitalea</taxon>
    </lineage>
</organism>
<keyword evidence="5" id="KW-1185">Reference proteome</keyword>
<dbReference type="Pfam" id="PF13641">
    <property type="entry name" value="Glyco_tranf_2_3"/>
    <property type="match status" value="1"/>
</dbReference>